<sequence>MNKLMQGVERFWKEEEGTEVVEWALVAGLIVAVGAAIFVLIGDQVVIHLTALLEALGGTAPAGG</sequence>
<evidence type="ECO:0000313" key="2">
    <source>
        <dbReference type="EMBL" id="MDI5933992.1"/>
    </source>
</evidence>
<keyword evidence="1" id="KW-0812">Transmembrane</keyword>
<keyword evidence="1" id="KW-0472">Membrane</keyword>
<dbReference type="Proteomes" id="UP001244242">
    <property type="component" value="Unassembled WGS sequence"/>
</dbReference>
<evidence type="ECO:0000256" key="1">
    <source>
        <dbReference type="SAM" id="Phobius"/>
    </source>
</evidence>
<organism evidence="2 3">
    <name type="scientific">Halomonas kalidii</name>
    <dbReference type="NCBI Taxonomy" id="3043293"/>
    <lineage>
        <taxon>Bacteria</taxon>
        <taxon>Pseudomonadati</taxon>
        <taxon>Pseudomonadota</taxon>
        <taxon>Gammaproteobacteria</taxon>
        <taxon>Oceanospirillales</taxon>
        <taxon>Halomonadaceae</taxon>
        <taxon>Halomonas</taxon>
    </lineage>
</organism>
<reference evidence="2 3" key="1">
    <citation type="submission" date="2023-04" db="EMBL/GenBank/DDBJ databases">
        <title>Halomonas strains isolated from rhizosphere soil.</title>
        <authorList>
            <person name="Xu L."/>
            <person name="Sun J.-Q."/>
        </authorList>
    </citation>
    <scope>NUCLEOTIDE SEQUENCE [LARGE SCALE GENOMIC DNA]</scope>
    <source>
        <strain evidence="2 3">LN1S58</strain>
    </source>
</reference>
<comment type="caution">
    <text evidence="2">The sequence shown here is derived from an EMBL/GenBank/DDBJ whole genome shotgun (WGS) entry which is preliminary data.</text>
</comment>
<evidence type="ECO:0008006" key="4">
    <source>
        <dbReference type="Google" id="ProtNLM"/>
    </source>
</evidence>
<accession>A0ABT6VL40</accession>
<gene>
    <name evidence="2" type="ORF">QLQ84_09345</name>
</gene>
<evidence type="ECO:0000313" key="3">
    <source>
        <dbReference type="Proteomes" id="UP001244242"/>
    </source>
</evidence>
<dbReference type="EMBL" id="JASCQO010000035">
    <property type="protein sequence ID" value="MDI5933992.1"/>
    <property type="molecule type" value="Genomic_DNA"/>
</dbReference>
<name>A0ABT6VL40_9GAMM</name>
<proteinExistence type="predicted"/>
<protein>
    <recommendedName>
        <fullName evidence="4">Flp family type IVb pilin</fullName>
    </recommendedName>
</protein>
<keyword evidence="1" id="KW-1133">Transmembrane helix</keyword>
<feature type="transmembrane region" description="Helical" evidence="1">
    <location>
        <begin position="20"/>
        <end position="41"/>
    </location>
</feature>
<keyword evidence="3" id="KW-1185">Reference proteome</keyword>
<dbReference type="RefSeq" id="WP_282721478.1">
    <property type="nucleotide sequence ID" value="NZ_JASCQO010000035.1"/>
</dbReference>